<name>A0A9D4CR46_DREPO</name>
<evidence type="ECO:0000313" key="2">
    <source>
        <dbReference type="EMBL" id="KAH3730129.1"/>
    </source>
</evidence>
<dbReference type="Proteomes" id="UP000828390">
    <property type="component" value="Unassembled WGS sequence"/>
</dbReference>
<proteinExistence type="predicted"/>
<dbReference type="AlphaFoldDB" id="A0A9D4CR46"/>
<gene>
    <name evidence="2" type="ORF">DPMN_056110</name>
</gene>
<sequence length="106" mass="11581">MTSFDPAIIIQPLYSFRLCSTKPLNKNLNYAVSQKTSISDDLKRIAVATSAIETISNSSLSTTSSDAHSAQNKTETHKCGATTSDFSTKRDVIETFGRCNSERRAT</sequence>
<evidence type="ECO:0000256" key="1">
    <source>
        <dbReference type="SAM" id="MobiDB-lite"/>
    </source>
</evidence>
<accession>A0A9D4CR46</accession>
<comment type="caution">
    <text evidence="2">The sequence shown here is derived from an EMBL/GenBank/DDBJ whole genome shotgun (WGS) entry which is preliminary data.</text>
</comment>
<organism evidence="2 3">
    <name type="scientific">Dreissena polymorpha</name>
    <name type="common">Zebra mussel</name>
    <name type="synonym">Mytilus polymorpha</name>
    <dbReference type="NCBI Taxonomy" id="45954"/>
    <lineage>
        <taxon>Eukaryota</taxon>
        <taxon>Metazoa</taxon>
        <taxon>Spiralia</taxon>
        <taxon>Lophotrochozoa</taxon>
        <taxon>Mollusca</taxon>
        <taxon>Bivalvia</taxon>
        <taxon>Autobranchia</taxon>
        <taxon>Heteroconchia</taxon>
        <taxon>Euheterodonta</taxon>
        <taxon>Imparidentia</taxon>
        <taxon>Neoheterodontei</taxon>
        <taxon>Myida</taxon>
        <taxon>Dreissenoidea</taxon>
        <taxon>Dreissenidae</taxon>
        <taxon>Dreissena</taxon>
    </lineage>
</organism>
<reference evidence="2" key="2">
    <citation type="submission" date="2020-11" db="EMBL/GenBank/DDBJ databases">
        <authorList>
            <person name="McCartney M.A."/>
            <person name="Auch B."/>
            <person name="Kono T."/>
            <person name="Mallez S."/>
            <person name="Becker A."/>
            <person name="Gohl D.M."/>
            <person name="Silverstein K.A.T."/>
            <person name="Koren S."/>
            <person name="Bechman K.B."/>
            <person name="Herman A."/>
            <person name="Abrahante J.E."/>
            <person name="Garbe J."/>
        </authorList>
    </citation>
    <scope>NUCLEOTIDE SEQUENCE</scope>
    <source>
        <strain evidence="2">Duluth1</strain>
        <tissue evidence="2">Whole animal</tissue>
    </source>
</reference>
<feature type="compositionally biased region" description="Low complexity" evidence="1">
    <location>
        <begin position="57"/>
        <end position="69"/>
    </location>
</feature>
<dbReference type="EMBL" id="JAIWYP010000012">
    <property type="protein sequence ID" value="KAH3730129.1"/>
    <property type="molecule type" value="Genomic_DNA"/>
</dbReference>
<reference evidence="2" key="1">
    <citation type="journal article" date="2019" name="bioRxiv">
        <title>The Genome of the Zebra Mussel, Dreissena polymorpha: A Resource for Invasive Species Research.</title>
        <authorList>
            <person name="McCartney M.A."/>
            <person name="Auch B."/>
            <person name="Kono T."/>
            <person name="Mallez S."/>
            <person name="Zhang Y."/>
            <person name="Obille A."/>
            <person name="Becker A."/>
            <person name="Abrahante J.E."/>
            <person name="Garbe J."/>
            <person name="Badalamenti J.P."/>
            <person name="Herman A."/>
            <person name="Mangelson H."/>
            <person name="Liachko I."/>
            <person name="Sullivan S."/>
            <person name="Sone E.D."/>
            <person name="Koren S."/>
            <person name="Silverstein K.A.T."/>
            <person name="Beckman K.B."/>
            <person name="Gohl D.M."/>
        </authorList>
    </citation>
    <scope>NUCLEOTIDE SEQUENCE</scope>
    <source>
        <strain evidence="2">Duluth1</strain>
        <tissue evidence="2">Whole animal</tissue>
    </source>
</reference>
<evidence type="ECO:0000313" key="3">
    <source>
        <dbReference type="Proteomes" id="UP000828390"/>
    </source>
</evidence>
<feature type="region of interest" description="Disordered" evidence="1">
    <location>
        <begin position="57"/>
        <end position="81"/>
    </location>
</feature>
<protein>
    <submittedName>
        <fullName evidence="2">Uncharacterized protein</fullName>
    </submittedName>
</protein>
<keyword evidence="3" id="KW-1185">Reference proteome</keyword>